<organism evidence="9">
    <name type="scientific">Hydrogenobacter sp</name>
    <dbReference type="NCBI Taxonomy" id="2152829"/>
    <lineage>
        <taxon>Bacteria</taxon>
        <taxon>Pseudomonadati</taxon>
        <taxon>Aquificota</taxon>
        <taxon>Aquificia</taxon>
        <taxon>Aquificales</taxon>
        <taxon>Aquificaceae</taxon>
        <taxon>Hydrogenobacter</taxon>
    </lineage>
</organism>
<dbReference type="PRINTS" id="PR00423">
    <property type="entry name" value="CELLDVISFTSZ"/>
</dbReference>
<dbReference type="GO" id="GO:0003924">
    <property type="term" value="F:GTPase activity"/>
    <property type="evidence" value="ECO:0007669"/>
    <property type="project" value="UniProtKB-UniRule"/>
</dbReference>
<dbReference type="InterPro" id="IPR018316">
    <property type="entry name" value="Tubulin/FtsZ_2-layer-sand-dom"/>
</dbReference>
<dbReference type="InterPro" id="IPR045061">
    <property type="entry name" value="FtsZ/CetZ"/>
</dbReference>
<dbReference type="GO" id="GO:0051258">
    <property type="term" value="P:protein polymerization"/>
    <property type="evidence" value="ECO:0007669"/>
    <property type="project" value="UniProtKB-UniRule"/>
</dbReference>
<dbReference type="EMBL" id="DSFP01000077">
    <property type="protein sequence ID" value="HEW46836.1"/>
    <property type="molecule type" value="Genomic_DNA"/>
</dbReference>
<dbReference type="Gene3D" id="3.30.1330.20">
    <property type="entry name" value="Tubulin/FtsZ, C-terminal domain"/>
    <property type="match status" value="1"/>
</dbReference>
<accession>A0A7C2VIS0</accession>
<reference evidence="9" key="1">
    <citation type="journal article" date="2020" name="mSystems">
        <title>Genome- and Community-Level Interaction Insights into Carbon Utilization and Element Cycling Functions of Hydrothermarchaeota in Hydrothermal Sediment.</title>
        <authorList>
            <person name="Zhou Z."/>
            <person name="Liu Y."/>
            <person name="Xu W."/>
            <person name="Pan J."/>
            <person name="Luo Z.H."/>
            <person name="Li M."/>
        </authorList>
    </citation>
    <scope>NUCLEOTIDE SEQUENCE [LARGE SCALE GENOMIC DNA]</scope>
    <source>
        <strain evidence="9">SpSt-132</strain>
    </source>
</reference>
<feature type="domain" description="Tubulin/FtsZ 2-layer sandwich" evidence="8">
    <location>
        <begin position="202"/>
        <end position="320"/>
    </location>
</feature>
<dbReference type="GO" id="GO:0005525">
    <property type="term" value="F:GTP binding"/>
    <property type="evidence" value="ECO:0007669"/>
    <property type="project" value="UniProtKB-UniRule"/>
</dbReference>
<dbReference type="InterPro" id="IPR003008">
    <property type="entry name" value="Tubulin_FtsZ_GTPase"/>
</dbReference>
<evidence type="ECO:0000259" key="7">
    <source>
        <dbReference type="SMART" id="SM00864"/>
    </source>
</evidence>
<protein>
    <recommendedName>
        <fullName evidence="4 5">Cell division protein FtsZ</fullName>
    </recommendedName>
</protein>
<proteinExistence type="inferred from homology"/>
<dbReference type="InterPro" id="IPR036525">
    <property type="entry name" value="Tubulin/FtsZ_GTPase_sf"/>
</dbReference>
<evidence type="ECO:0000256" key="3">
    <source>
        <dbReference type="ARBA" id="ARBA00023134"/>
    </source>
</evidence>
<comment type="function">
    <text evidence="4 6">Essential cell division protein that forms a contractile ring structure (Z ring) at the future cell division site. The regulation of the ring assembly controls the timing and the location of cell division. One of the functions of the FtsZ ring is to recruit other cell division proteins to the septum to produce a new cell wall between the dividing cells. Binds GTP and shows GTPase activity.</text>
</comment>
<dbReference type="FunFam" id="3.40.50.1440:FF:000001">
    <property type="entry name" value="Cell division protein FtsZ"/>
    <property type="match status" value="1"/>
</dbReference>
<dbReference type="PROSITE" id="PS01135">
    <property type="entry name" value="FTSZ_2"/>
    <property type="match status" value="1"/>
</dbReference>
<dbReference type="SMART" id="SM00864">
    <property type="entry name" value="Tubulin"/>
    <property type="match status" value="1"/>
</dbReference>
<dbReference type="HAMAP" id="MF_00909">
    <property type="entry name" value="FtsZ"/>
    <property type="match status" value="1"/>
</dbReference>
<dbReference type="NCBIfam" id="TIGR00065">
    <property type="entry name" value="ftsZ"/>
    <property type="match status" value="1"/>
</dbReference>
<evidence type="ECO:0000256" key="1">
    <source>
        <dbReference type="ARBA" id="ARBA00009690"/>
    </source>
</evidence>
<keyword evidence="2 4" id="KW-0547">Nucleotide-binding</keyword>
<feature type="binding site" evidence="4">
    <location>
        <begin position="16"/>
        <end position="20"/>
    </location>
    <ligand>
        <name>GTP</name>
        <dbReference type="ChEBI" id="CHEBI:37565"/>
    </ligand>
</feature>
<dbReference type="PANTHER" id="PTHR30314:SF3">
    <property type="entry name" value="MITOCHONDRIAL DIVISION PROTEIN FSZA"/>
    <property type="match status" value="1"/>
</dbReference>
<dbReference type="GO" id="GO:0043093">
    <property type="term" value="P:FtsZ-dependent cytokinesis"/>
    <property type="evidence" value="ECO:0007669"/>
    <property type="project" value="UniProtKB-UniRule"/>
</dbReference>
<keyword evidence="4 6" id="KW-0132">Cell division</keyword>
<dbReference type="GO" id="GO:0032153">
    <property type="term" value="C:cell division site"/>
    <property type="evidence" value="ECO:0007669"/>
    <property type="project" value="UniProtKB-UniRule"/>
</dbReference>
<dbReference type="PANTHER" id="PTHR30314">
    <property type="entry name" value="CELL DIVISION PROTEIN FTSZ-RELATED"/>
    <property type="match status" value="1"/>
</dbReference>
<evidence type="ECO:0000313" key="9">
    <source>
        <dbReference type="EMBL" id="HEW46836.1"/>
    </source>
</evidence>
<comment type="subcellular location">
    <subcellularLocation>
        <location evidence="4">Cytoplasm</location>
    </subcellularLocation>
    <text evidence="4">Assembles at midcell at the inner surface of the cytoplasmic membrane.</text>
</comment>
<evidence type="ECO:0000256" key="5">
    <source>
        <dbReference type="NCBIfam" id="TIGR00065"/>
    </source>
</evidence>
<dbReference type="GO" id="GO:0000917">
    <property type="term" value="P:division septum assembly"/>
    <property type="evidence" value="ECO:0007669"/>
    <property type="project" value="UniProtKB-KW"/>
</dbReference>
<dbReference type="InterPro" id="IPR008280">
    <property type="entry name" value="Tub_FtsZ_C"/>
</dbReference>
<keyword evidence="3 4" id="KW-0342">GTP-binding</keyword>
<dbReference type="CDD" id="cd02201">
    <property type="entry name" value="FtsZ_type1"/>
    <property type="match status" value="1"/>
</dbReference>
<comment type="subunit">
    <text evidence="4">Homodimer. Polymerizes to form a dynamic ring structure in a strictly GTP-dependent manner. Interacts directly with several other division proteins.</text>
</comment>
<feature type="binding site" evidence="4">
    <location>
        <position position="138"/>
    </location>
    <ligand>
        <name>GTP</name>
        <dbReference type="ChEBI" id="CHEBI:37565"/>
    </ligand>
</feature>
<gene>
    <name evidence="4 9" type="primary">ftsZ</name>
    <name evidence="9" type="ORF">ENO47_09315</name>
</gene>
<evidence type="ECO:0000259" key="8">
    <source>
        <dbReference type="SMART" id="SM00865"/>
    </source>
</evidence>
<dbReference type="Pfam" id="PF00091">
    <property type="entry name" value="Tubulin"/>
    <property type="match status" value="1"/>
</dbReference>
<feature type="binding site" evidence="4">
    <location>
        <position position="134"/>
    </location>
    <ligand>
        <name>GTP</name>
        <dbReference type="ChEBI" id="CHEBI:37565"/>
    </ligand>
</feature>
<dbReference type="GO" id="GO:0005737">
    <property type="term" value="C:cytoplasm"/>
    <property type="evidence" value="ECO:0007669"/>
    <property type="project" value="UniProtKB-SubCell"/>
</dbReference>
<evidence type="ECO:0000256" key="4">
    <source>
        <dbReference type="HAMAP-Rule" id="MF_00909"/>
    </source>
</evidence>
<dbReference type="InterPro" id="IPR024757">
    <property type="entry name" value="FtsZ_C"/>
</dbReference>
<dbReference type="SMART" id="SM00865">
    <property type="entry name" value="Tubulin_C"/>
    <property type="match status" value="1"/>
</dbReference>
<sequence>MEILNPTRIKVFGVGGGGSNAVNRMYLEGTEGVELFVVNTDVQHLASLAVPNKIQIGEKVTKGLGAGAKPEIGEQAALEDVDKIREILRNTDMLFIACGLGGGTGTGAAPVIAETAKDMGILTVAVVTKPFNFEGPKRMHVANEGLEKLKDVVDTYIVVNNQKLVEISEKNFSIKDAFKMVDDVLAKAVMGITNIVVTPALINVDFADVKTVMEKGGLALIGMGEGKGDGRKDYAVEQAISSPLLEGNSIQGARRLLVTLWVSEDVPFREVEETIGRIREVAHEDALIIFGAMLEGDKDNFMRVAVVATDFENAQGFSQFKIVKKPEIKEPIKKVVPESTIEPVQPEIEEIPAYLRRKRKI</sequence>
<feature type="binding site" evidence="4">
    <location>
        <position position="182"/>
    </location>
    <ligand>
        <name>GTP</name>
        <dbReference type="ChEBI" id="CHEBI:37565"/>
    </ligand>
</feature>
<comment type="caution">
    <text evidence="9">The sequence shown here is derived from an EMBL/GenBank/DDBJ whole genome shotgun (WGS) entry which is preliminary data.</text>
</comment>
<dbReference type="AlphaFoldDB" id="A0A7C2VIS0"/>
<dbReference type="InterPro" id="IPR000158">
    <property type="entry name" value="Cell_div_FtsZ"/>
</dbReference>
<dbReference type="SUPFAM" id="SSF55307">
    <property type="entry name" value="Tubulin C-terminal domain-like"/>
    <property type="match status" value="1"/>
</dbReference>
<evidence type="ECO:0000256" key="2">
    <source>
        <dbReference type="ARBA" id="ARBA00022741"/>
    </source>
</evidence>
<keyword evidence="4 6" id="KW-0717">Septation</keyword>
<evidence type="ECO:0000256" key="6">
    <source>
        <dbReference type="RuleBase" id="RU000631"/>
    </source>
</evidence>
<dbReference type="InterPro" id="IPR020805">
    <property type="entry name" value="Cell_div_FtsZ_CS"/>
</dbReference>
<feature type="binding site" evidence="4">
    <location>
        <begin position="103"/>
        <end position="105"/>
    </location>
    <ligand>
        <name>GTP</name>
        <dbReference type="ChEBI" id="CHEBI:37565"/>
    </ligand>
</feature>
<dbReference type="SUPFAM" id="SSF52490">
    <property type="entry name" value="Tubulin nucleotide-binding domain-like"/>
    <property type="match status" value="1"/>
</dbReference>
<comment type="similarity">
    <text evidence="1 4 6">Belongs to the FtsZ family.</text>
</comment>
<dbReference type="Gene3D" id="3.40.50.1440">
    <property type="entry name" value="Tubulin/FtsZ, GTPase domain"/>
    <property type="match status" value="1"/>
</dbReference>
<name>A0A7C2VIS0_9AQUI</name>
<dbReference type="PROSITE" id="PS01134">
    <property type="entry name" value="FTSZ_1"/>
    <property type="match status" value="1"/>
</dbReference>
<dbReference type="Pfam" id="PF12327">
    <property type="entry name" value="FtsZ_C"/>
    <property type="match status" value="1"/>
</dbReference>
<keyword evidence="4 6" id="KW-0131">Cell cycle</keyword>
<keyword evidence="4" id="KW-0963">Cytoplasm</keyword>
<feature type="domain" description="Tubulin/FtsZ GTPase" evidence="7">
    <location>
        <begin position="8"/>
        <end position="200"/>
    </location>
</feature>
<dbReference type="InterPro" id="IPR037103">
    <property type="entry name" value="Tubulin/FtsZ-like_C"/>
</dbReference>